<dbReference type="RefSeq" id="YP_010782364.1">
    <property type="nucleotide sequence ID" value="NC_075039.1"/>
</dbReference>
<protein>
    <submittedName>
        <fullName evidence="1">Uncharacterized protein</fullName>
    </submittedName>
</protein>
<organism evidence="1">
    <name type="scientific">Tupanvirus soda lake</name>
    <dbReference type="NCBI Taxonomy" id="2126985"/>
    <lineage>
        <taxon>Viruses</taxon>
        <taxon>Varidnaviria</taxon>
        <taxon>Bamfordvirae</taxon>
        <taxon>Nucleocytoviricota</taxon>
        <taxon>Megaviricetes</taxon>
        <taxon>Imitervirales</taxon>
        <taxon>Mimiviridae</taxon>
        <taxon>Megamimivirinae</taxon>
        <taxon>Tupanvirus</taxon>
        <taxon>Tupanvirus salinum</taxon>
    </lineage>
</organism>
<dbReference type="EMBL" id="KY523104">
    <property type="protein sequence ID" value="QKU35687.1"/>
    <property type="molecule type" value="Genomic_DNA"/>
</dbReference>
<dbReference type="GeneID" id="80519128"/>
<proteinExistence type="predicted"/>
<evidence type="ECO:0000313" key="1">
    <source>
        <dbReference type="EMBL" id="QKU35687.1"/>
    </source>
</evidence>
<reference evidence="1" key="2">
    <citation type="journal article" date="2018" name="Nat. Commun.">
        <title>Tailed giant Tupanvirus possesses the most complete translational apparatus of the known virosphere.</title>
        <authorList>
            <person name="Abrahao J."/>
            <person name="Silva L."/>
            <person name="Silva L.S."/>
            <person name="Khalil J.Y.B."/>
            <person name="Rodrigues R."/>
            <person name="Arantes T."/>
            <person name="Assis F."/>
            <person name="Boratto P."/>
            <person name="Andrade M."/>
            <person name="Kroon E.G."/>
            <person name="Ribeiro B."/>
            <person name="Bergier I."/>
            <person name="Seligmann H."/>
            <person name="Ghigo E."/>
            <person name="Colson P."/>
            <person name="Levasseur A."/>
            <person name="Kroemer G."/>
            <person name="Raoult D."/>
            <person name="La Scola B."/>
        </authorList>
    </citation>
    <scope>NUCLEOTIDE SEQUENCE [LARGE SCALE GENOMIC DNA]</scope>
    <source>
        <strain evidence="1">Soda lake</strain>
    </source>
</reference>
<dbReference type="KEGG" id="vg:80519128"/>
<accession>A0A6N1NTF9</accession>
<name>A0A6N1NTF9_9VIRU</name>
<sequence>MNSNTILIAVLVITVIGSSVYANPIQCTDNTWSKCVNITKPPTPRECRRCFDSMNQCSEHTVQKRIVQEYFDISVERRYQDARLIFAEDITSRVPSFSISFTGLEKNIGYLYLNDPDISDQLEILNITILENTQDCDTISSLSRVFYRNVQNSVVFDLIQNVKFEFNELNQISLVEIYPDTLKLVTYAGSTTNTNITSVCEHIQNQCVGSNQQYSDLNDCVTYMESIPFGDVFRLGQGYSFTCRAFHEVLSRSFPDIHCPHVGKLNIDPVHTPCNEY</sequence>
<reference evidence="1" key="1">
    <citation type="submission" date="2017-01" db="EMBL/GenBank/DDBJ databases">
        <authorList>
            <person name="Assis F.L."/>
            <person name="Abrahao J.S."/>
            <person name="Silva L."/>
            <person name="Khalil J.B."/>
            <person name="Rodrigues R."/>
            <person name="Silva L.S."/>
            <person name="Arantes T."/>
            <person name="Boratto P."/>
            <person name="Andrade M."/>
            <person name="Kroon E.G."/>
            <person name="Ribeiro B."/>
            <person name="Bergier I."/>
            <person name="Seligmann H."/>
            <person name="Ghigo E."/>
            <person name="Colson P."/>
            <person name="Levasseur A."/>
            <person name="Raoult D."/>
            <person name="Scola B.L."/>
        </authorList>
    </citation>
    <scope>NUCLEOTIDE SEQUENCE</scope>
    <source>
        <strain evidence="1">Soda lake</strain>
    </source>
</reference>